<reference evidence="1 2" key="1">
    <citation type="submission" date="2013-11" db="EMBL/GenBank/DDBJ databases">
        <title>Opisthorchis viverrini - life in the bile duct.</title>
        <authorList>
            <person name="Young N.D."/>
            <person name="Nagarajan N."/>
            <person name="Lin S.J."/>
            <person name="Korhonen P.K."/>
            <person name="Jex A.R."/>
            <person name="Hall R.S."/>
            <person name="Safavi-Hemami H."/>
            <person name="Kaewkong W."/>
            <person name="Bertrand D."/>
            <person name="Gao S."/>
            <person name="Seet Q."/>
            <person name="Wongkham S."/>
            <person name="Teh B.T."/>
            <person name="Wongkham C."/>
            <person name="Intapan P.M."/>
            <person name="Maleewong W."/>
            <person name="Yang X."/>
            <person name="Hu M."/>
            <person name="Wang Z."/>
            <person name="Hofmann A."/>
            <person name="Sternberg P.W."/>
            <person name="Tan P."/>
            <person name="Wang J."/>
            <person name="Gasser R.B."/>
        </authorList>
    </citation>
    <scope>NUCLEOTIDE SEQUENCE [LARGE SCALE GENOMIC DNA]</scope>
</reference>
<dbReference type="EMBL" id="KL597730">
    <property type="protein sequence ID" value="KER18853.1"/>
    <property type="molecule type" value="Genomic_DNA"/>
</dbReference>
<proteinExistence type="predicted"/>
<dbReference type="AlphaFoldDB" id="A0A074YVZ9"/>
<organism evidence="1 2">
    <name type="scientific">Opisthorchis viverrini</name>
    <name type="common">Southeast Asian liver fluke</name>
    <dbReference type="NCBI Taxonomy" id="6198"/>
    <lineage>
        <taxon>Eukaryota</taxon>
        <taxon>Metazoa</taxon>
        <taxon>Spiralia</taxon>
        <taxon>Lophotrochozoa</taxon>
        <taxon>Platyhelminthes</taxon>
        <taxon>Trematoda</taxon>
        <taxon>Digenea</taxon>
        <taxon>Opisthorchiida</taxon>
        <taxon>Opisthorchiata</taxon>
        <taxon>Opisthorchiidae</taxon>
        <taxon>Opisthorchis</taxon>
    </lineage>
</organism>
<name>A0A074YVZ9_OPIVI</name>
<sequence length="109" mass="12298">MPQPYKPLDTSWQASVIIDLSHHQLWFTLILYPVADAVKRNYVYRQGAIDAGFPNGDTELRRRNVEVLGDTTNKHIVMLLVIGLLSLAKPYPTCVVCAQDNVFLLFLAV</sequence>
<dbReference type="OrthoDB" id="428655at2759"/>
<keyword evidence="2" id="KW-1185">Reference proteome</keyword>
<dbReference type="GeneID" id="20329953"/>
<protein>
    <submittedName>
        <fullName evidence="1">Uncharacterized protein</fullName>
    </submittedName>
</protein>
<accession>A0A074YVZ9</accession>
<evidence type="ECO:0000313" key="2">
    <source>
        <dbReference type="Proteomes" id="UP000054324"/>
    </source>
</evidence>
<evidence type="ECO:0000313" key="1">
    <source>
        <dbReference type="EMBL" id="KER18853.1"/>
    </source>
</evidence>
<dbReference type="RefSeq" id="XP_009177400.1">
    <property type="nucleotide sequence ID" value="XM_009179136.1"/>
</dbReference>
<dbReference type="CTD" id="20329953"/>
<gene>
    <name evidence="1" type="ORF">T265_15788</name>
</gene>
<dbReference type="KEGG" id="ovi:T265_15788"/>
<dbReference type="Proteomes" id="UP000054324">
    <property type="component" value="Unassembled WGS sequence"/>
</dbReference>